<keyword evidence="2" id="KW-0949">S-adenosyl-L-methionine</keyword>
<keyword evidence="8" id="KW-1185">Reference proteome</keyword>
<dbReference type="InterPro" id="IPR013785">
    <property type="entry name" value="Aldolase_TIM"/>
</dbReference>
<gene>
    <name evidence="7" type="ORF">CAP_5808</name>
</gene>
<protein>
    <submittedName>
        <fullName evidence="7">Putative oxidoreductase</fullName>
    </submittedName>
</protein>
<dbReference type="GO" id="GO:0046872">
    <property type="term" value="F:metal ion binding"/>
    <property type="evidence" value="ECO:0007669"/>
    <property type="project" value="UniProtKB-KW"/>
</dbReference>
<sequence>MRTVQYIVKVSKLCNLRCKYCYEMPELGNPERMSLEQLDRMYTHLADHYGSLEEPIRIVFVWHGGEPLLQSPDLYWATFARQQEIFGAGGRVVVENVVQSNLTVLDEERIRLLREGFKGVGVSIDLFGGLRVNLAQRDSQARVLANIDKLRAARVPFGGITVLTQRNLKQVTKIFRFYERMNMNFRILPLFPGAFEDQHAEYAITPDEVLEALCTLADLWLESDRNIQITPLVGHFQEAIKHLQGDSLPVYYNRREWETAVMVNTNGDVFGYPEAYDPAFCYGNIFTTSMSALLASENREKSLKGSELRMAGACAQCPYFGSCSGFYMAEESPEGGSAGPQGVAMCHVEQRLIRHIEARLKQTGLFAGSKQLDQQWMRAKHLDGPVEENASLGVLA</sequence>
<comment type="caution">
    <text evidence="7">The sequence shown here is derived from an EMBL/GenBank/DDBJ whole genome shotgun (WGS) entry which is preliminary data.</text>
</comment>
<dbReference type="PANTHER" id="PTHR43273:SF8">
    <property type="entry name" value="RADICAL SAM DOMAIN PROTEIN"/>
    <property type="match status" value="1"/>
</dbReference>
<dbReference type="InterPro" id="IPR058240">
    <property type="entry name" value="rSAM_sf"/>
</dbReference>
<evidence type="ECO:0000313" key="7">
    <source>
        <dbReference type="EMBL" id="EYF08048.1"/>
    </source>
</evidence>
<dbReference type="PANTHER" id="PTHR43273">
    <property type="entry name" value="ANAEROBIC SULFATASE-MATURATING ENZYME HOMOLOG ASLB-RELATED"/>
    <property type="match status" value="1"/>
</dbReference>
<dbReference type="GO" id="GO:0016491">
    <property type="term" value="F:oxidoreductase activity"/>
    <property type="evidence" value="ECO:0007669"/>
    <property type="project" value="InterPro"/>
</dbReference>
<dbReference type="SFLD" id="SFLDG01386">
    <property type="entry name" value="main_SPASM_domain-containing"/>
    <property type="match status" value="1"/>
</dbReference>
<feature type="domain" description="Radical SAM core" evidence="6">
    <location>
        <begin position="10"/>
        <end position="177"/>
    </location>
</feature>
<dbReference type="InterPro" id="IPR007197">
    <property type="entry name" value="rSAM"/>
</dbReference>
<evidence type="ECO:0000256" key="1">
    <source>
        <dbReference type="ARBA" id="ARBA00001966"/>
    </source>
</evidence>
<name>A0A017TFL3_9BACT</name>
<keyword evidence="5" id="KW-0411">Iron-sulfur</keyword>
<dbReference type="EMBL" id="ASRX01000005">
    <property type="protein sequence ID" value="EYF08048.1"/>
    <property type="molecule type" value="Genomic_DNA"/>
</dbReference>
<dbReference type="Pfam" id="PF04055">
    <property type="entry name" value="Radical_SAM"/>
    <property type="match status" value="1"/>
</dbReference>
<evidence type="ECO:0000256" key="5">
    <source>
        <dbReference type="ARBA" id="ARBA00023014"/>
    </source>
</evidence>
<evidence type="ECO:0000256" key="2">
    <source>
        <dbReference type="ARBA" id="ARBA00022691"/>
    </source>
</evidence>
<dbReference type="Proteomes" id="UP000019678">
    <property type="component" value="Unassembled WGS sequence"/>
</dbReference>
<dbReference type="AlphaFoldDB" id="A0A017TFL3"/>
<keyword evidence="4" id="KW-0408">Iron</keyword>
<evidence type="ECO:0000259" key="6">
    <source>
        <dbReference type="Pfam" id="PF04055"/>
    </source>
</evidence>
<evidence type="ECO:0000313" key="8">
    <source>
        <dbReference type="Proteomes" id="UP000019678"/>
    </source>
</evidence>
<dbReference type="InterPro" id="IPR023867">
    <property type="entry name" value="Sulphatase_maturase_rSAM"/>
</dbReference>
<proteinExistence type="predicted"/>
<dbReference type="eggNOG" id="COG0641">
    <property type="taxonomic scope" value="Bacteria"/>
</dbReference>
<dbReference type="SUPFAM" id="SSF102114">
    <property type="entry name" value="Radical SAM enzymes"/>
    <property type="match status" value="1"/>
</dbReference>
<accession>A0A017TFL3</accession>
<dbReference type="SFLD" id="SFLDS00029">
    <property type="entry name" value="Radical_SAM"/>
    <property type="match status" value="1"/>
</dbReference>
<organism evidence="7 8">
    <name type="scientific">Chondromyces apiculatus DSM 436</name>
    <dbReference type="NCBI Taxonomy" id="1192034"/>
    <lineage>
        <taxon>Bacteria</taxon>
        <taxon>Pseudomonadati</taxon>
        <taxon>Myxococcota</taxon>
        <taxon>Polyangia</taxon>
        <taxon>Polyangiales</taxon>
        <taxon>Polyangiaceae</taxon>
        <taxon>Chondromyces</taxon>
    </lineage>
</organism>
<dbReference type="SFLD" id="SFLDG01067">
    <property type="entry name" value="SPASM/twitch_domain_containing"/>
    <property type="match status" value="1"/>
</dbReference>
<evidence type="ECO:0000256" key="3">
    <source>
        <dbReference type="ARBA" id="ARBA00022723"/>
    </source>
</evidence>
<dbReference type="STRING" id="1192034.CAP_5808"/>
<dbReference type="GO" id="GO:0051536">
    <property type="term" value="F:iron-sulfur cluster binding"/>
    <property type="evidence" value="ECO:0007669"/>
    <property type="project" value="UniProtKB-KW"/>
</dbReference>
<dbReference type="CDD" id="cd01335">
    <property type="entry name" value="Radical_SAM"/>
    <property type="match status" value="1"/>
</dbReference>
<dbReference type="Gene3D" id="3.20.20.70">
    <property type="entry name" value="Aldolase class I"/>
    <property type="match status" value="1"/>
</dbReference>
<dbReference type="SFLD" id="SFLDG01072">
    <property type="entry name" value="dehydrogenase_like"/>
    <property type="match status" value="1"/>
</dbReference>
<evidence type="ECO:0000256" key="4">
    <source>
        <dbReference type="ARBA" id="ARBA00023004"/>
    </source>
</evidence>
<keyword evidence="3" id="KW-0479">Metal-binding</keyword>
<comment type="cofactor">
    <cofactor evidence="1">
        <name>[4Fe-4S] cluster</name>
        <dbReference type="ChEBI" id="CHEBI:49883"/>
    </cofactor>
</comment>
<reference evidence="7 8" key="1">
    <citation type="submission" date="2013-05" db="EMBL/GenBank/DDBJ databases">
        <title>Genome assembly of Chondromyces apiculatus DSM 436.</title>
        <authorList>
            <person name="Sharma G."/>
            <person name="Khatri I."/>
            <person name="Kaur C."/>
            <person name="Mayilraj S."/>
            <person name="Subramanian S."/>
        </authorList>
    </citation>
    <scope>NUCLEOTIDE SEQUENCE [LARGE SCALE GENOMIC DNA]</scope>
    <source>
        <strain evidence="7 8">DSM 436</strain>
    </source>
</reference>